<reference evidence="1 2" key="1">
    <citation type="submission" date="2024-06" db="EMBL/GenBank/DDBJ databases">
        <title>Lysinibacillus zambalefons sp. nov., a Novel Firmicute Isolated from the Poon Bato Zambales Hyperalkaline Spring.</title>
        <authorList>
            <person name="Aja J.A."/>
            <person name="Lazaro J.E.H."/>
            <person name="Llorin L.D."/>
            <person name="Lim K.R."/>
            <person name="Teodosio J."/>
            <person name="Dalisay D.S."/>
        </authorList>
    </citation>
    <scope>NUCLEOTIDE SEQUENCE [LARGE SCALE GENOMIC DNA]</scope>
    <source>
        <strain evidence="1 2">M3</strain>
    </source>
</reference>
<accession>A0ABV1MRT1</accession>
<keyword evidence="2" id="KW-1185">Reference proteome</keyword>
<evidence type="ECO:0000313" key="1">
    <source>
        <dbReference type="EMBL" id="MEQ6355201.1"/>
    </source>
</evidence>
<proteinExistence type="predicted"/>
<dbReference type="EMBL" id="JBEGDG010000007">
    <property type="protein sequence ID" value="MEQ6355201.1"/>
    <property type="molecule type" value="Genomic_DNA"/>
</dbReference>
<protein>
    <submittedName>
        <fullName evidence="1">Uncharacterized protein</fullName>
    </submittedName>
</protein>
<name>A0ABV1MRT1_9BACI</name>
<gene>
    <name evidence="1" type="ORF">ABNX05_11285</name>
</gene>
<evidence type="ECO:0000313" key="2">
    <source>
        <dbReference type="Proteomes" id="UP001478862"/>
    </source>
</evidence>
<sequence>MNGMEVRSSETVSLYGNNVCNSKDCGYTTNLTSPTEQEADRKLLIDGGFNTKEKTLCPKCKKDSIQYLPNKYFNGYKDDMSKYFNVK</sequence>
<comment type="caution">
    <text evidence="1">The sequence shown here is derived from an EMBL/GenBank/DDBJ whole genome shotgun (WGS) entry which is preliminary data.</text>
</comment>
<organism evidence="1 2">
    <name type="scientific">Lysinibacillus zambalensis</name>
    <dbReference type="NCBI Taxonomy" id="3160866"/>
    <lineage>
        <taxon>Bacteria</taxon>
        <taxon>Bacillati</taxon>
        <taxon>Bacillota</taxon>
        <taxon>Bacilli</taxon>
        <taxon>Bacillales</taxon>
        <taxon>Bacillaceae</taxon>
        <taxon>Lysinibacillus</taxon>
    </lineage>
</organism>
<dbReference type="Proteomes" id="UP001478862">
    <property type="component" value="Unassembled WGS sequence"/>
</dbReference>